<evidence type="ECO:0000313" key="2">
    <source>
        <dbReference type="Proteomes" id="UP000752696"/>
    </source>
</evidence>
<dbReference type="Proteomes" id="UP000752696">
    <property type="component" value="Unassembled WGS sequence"/>
</dbReference>
<organism evidence="1 2">
    <name type="scientific">Heterotrigona itama</name>
    <dbReference type="NCBI Taxonomy" id="395501"/>
    <lineage>
        <taxon>Eukaryota</taxon>
        <taxon>Metazoa</taxon>
        <taxon>Ecdysozoa</taxon>
        <taxon>Arthropoda</taxon>
        <taxon>Hexapoda</taxon>
        <taxon>Insecta</taxon>
        <taxon>Pterygota</taxon>
        <taxon>Neoptera</taxon>
        <taxon>Endopterygota</taxon>
        <taxon>Hymenoptera</taxon>
        <taxon>Apocrita</taxon>
        <taxon>Aculeata</taxon>
        <taxon>Apoidea</taxon>
        <taxon>Anthophila</taxon>
        <taxon>Apidae</taxon>
        <taxon>Heterotrigona</taxon>
    </lineage>
</organism>
<dbReference type="EMBL" id="CAJDYZ010006917">
    <property type="protein sequence ID" value="CAD1473842.1"/>
    <property type="molecule type" value="Genomic_DNA"/>
</dbReference>
<comment type="caution">
    <text evidence="1">The sequence shown here is derived from an EMBL/GenBank/DDBJ whole genome shotgun (WGS) entry which is preliminary data.</text>
</comment>
<protein>
    <submittedName>
        <fullName evidence="1">Uncharacterized protein</fullName>
    </submittedName>
</protein>
<dbReference type="AlphaFoldDB" id="A0A6V7H6C0"/>
<feature type="non-terminal residue" evidence="1">
    <location>
        <position position="153"/>
    </location>
</feature>
<evidence type="ECO:0000313" key="1">
    <source>
        <dbReference type="EMBL" id="CAD1473842.1"/>
    </source>
</evidence>
<gene>
    <name evidence="1" type="ORF">MHI_LOCUS417108</name>
</gene>
<sequence>STVINQELVPSGHFSEVVEMRTNDSRILRLPRCRPTVLHVARLEIEKNKQTGGVVTERAAPVPPVGYRRRECPETAAQKGILNFALIIAIFTLNCSGFFSRSSKRVVQRPKLANKFSFSSLLLAEEGVPTHSSSGLLRCLSRSPSERLCSKQV</sequence>
<accession>A0A6V7H6C0</accession>
<name>A0A6V7H6C0_9HYME</name>
<reference evidence="1" key="1">
    <citation type="submission" date="2020-07" db="EMBL/GenBank/DDBJ databases">
        <authorList>
            <person name="Nazaruddin N."/>
        </authorList>
    </citation>
    <scope>NUCLEOTIDE SEQUENCE</scope>
</reference>
<proteinExistence type="predicted"/>
<keyword evidence="2" id="KW-1185">Reference proteome</keyword>
<dbReference type="OrthoDB" id="10479791at2759"/>